<protein>
    <recommendedName>
        <fullName evidence="4">General secretion pathway GspH domain-containing protein</fullName>
    </recommendedName>
</protein>
<evidence type="ECO:0000313" key="3">
    <source>
        <dbReference type="Proteomes" id="UP000231466"/>
    </source>
</evidence>
<dbReference type="Pfam" id="PF07963">
    <property type="entry name" value="N_methyl"/>
    <property type="match status" value="1"/>
</dbReference>
<dbReference type="NCBIfam" id="TIGR02532">
    <property type="entry name" value="IV_pilin_GFxxxE"/>
    <property type="match status" value="1"/>
</dbReference>
<name>A0A2H0VGG2_9BACT</name>
<proteinExistence type="predicted"/>
<evidence type="ECO:0008006" key="4">
    <source>
        <dbReference type="Google" id="ProtNLM"/>
    </source>
</evidence>
<keyword evidence="1" id="KW-0472">Membrane</keyword>
<evidence type="ECO:0000256" key="1">
    <source>
        <dbReference type="SAM" id="Phobius"/>
    </source>
</evidence>
<feature type="transmembrane region" description="Helical" evidence="1">
    <location>
        <begin position="13"/>
        <end position="32"/>
    </location>
</feature>
<keyword evidence="1" id="KW-0812">Transmembrane</keyword>
<dbReference type="EMBL" id="PFAH01000002">
    <property type="protein sequence ID" value="PIR98197.1"/>
    <property type="molecule type" value="Genomic_DNA"/>
</dbReference>
<keyword evidence="1" id="KW-1133">Transmembrane helix</keyword>
<dbReference type="AlphaFoldDB" id="A0A2H0VGG2"/>
<dbReference type="SUPFAM" id="SSF54523">
    <property type="entry name" value="Pili subunits"/>
    <property type="match status" value="1"/>
</dbReference>
<dbReference type="InterPro" id="IPR012902">
    <property type="entry name" value="N_methyl_site"/>
</dbReference>
<dbReference type="PROSITE" id="PS00409">
    <property type="entry name" value="PROKAR_NTER_METHYL"/>
    <property type="match status" value="1"/>
</dbReference>
<organism evidence="2 3">
    <name type="scientific">Candidatus Colwellbacteria bacterium CG10_big_fil_rev_8_21_14_0_10_42_22</name>
    <dbReference type="NCBI Taxonomy" id="1974540"/>
    <lineage>
        <taxon>Bacteria</taxon>
        <taxon>Candidatus Colwelliibacteriota</taxon>
    </lineage>
</organism>
<sequence length="155" mass="16891">MRNRQKGFTLPELMIVIAIMGILATIGTNNYFGFRKKAIIDSEAEQLVGFLREATSRARSGEDGVVWAIEVENGDSDYYQLRSGGIAGDVVSVHYLDSAIKFSDETASINKALLASPNIQVIGTDSTITLTTIDGSLEDVIEMDTYGVITRTSNY</sequence>
<dbReference type="InterPro" id="IPR045584">
    <property type="entry name" value="Pilin-like"/>
</dbReference>
<accession>A0A2H0VGG2</accession>
<dbReference type="Proteomes" id="UP000231466">
    <property type="component" value="Unassembled WGS sequence"/>
</dbReference>
<dbReference type="Gene3D" id="3.30.700.10">
    <property type="entry name" value="Glycoprotein, Type 4 Pilin"/>
    <property type="match status" value="1"/>
</dbReference>
<reference evidence="3" key="1">
    <citation type="submission" date="2017-09" db="EMBL/GenBank/DDBJ databases">
        <title>Depth-based differentiation of microbial function through sediment-hosted aquifers and enrichment of novel symbionts in the deep terrestrial subsurface.</title>
        <authorList>
            <person name="Probst A.J."/>
            <person name="Ladd B."/>
            <person name="Jarett J.K."/>
            <person name="Geller-Mcgrath D.E."/>
            <person name="Sieber C.M.K."/>
            <person name="Emerson J.B."/>
            <person name="Anantharaman K."/>
            <person name="Thomas B.C."/>
            <person name="Malmstrom R."/>
            <person name="Stieglmeier M."/>
            <person name="Klingl A."/>
            <person name="Woyke T."/>
            <person name="Ryan C.M."/>
            <person name="Banfield J.F."/>
        </authorList>
    </citation>
    <scope>NUCLEOTIDE SEQUENCE [LARGE SCALE GENOMIC DNA]</scope>
</reference>
<gene>
    <name evidence="2" type="ORF">COT89_00580</name>
</gene>
<evidence type="ECO:0000313" key="2">
    <source>
        <dbReference type="EMBL" id="PIR98197.1"/>
    </source>
</evidence>
<comment type="caution">
    <text evidence="2">The sequence shown here is derived from an EMBL/GenBank/DDBJ whole genome shotgun (WGS) entry which is preliminary data.</text>
</comment>